<feature type="signal peptide" evidence="4">
    <location>
        <begin position="1"/>
        <end position="43"/>
    </location>
</feature>
<name>A0ABW9AHE7_9BURK</name>
<evidence type="ECO:0000313" key="7">
    <source>
        <dbReference type="Proteomes" id="UP001629230"/>
    </source>
</evidence>
<comment type="caution">
    <text evidence="6">The sequence shown here is derived from an EMBL/GenBank/DDBJ whole genome shotgun (WGS) entry which is preliminary data.</text>
</comment>
<dbReference type="Pfam" id="PF13407">
    <property type="entry name" value="Peripla_BP_4"/>
    <property type="match status" value="1"/>
</dbReference>
<dbReference type="InterPro" id="IPR025997">
    <property type="entry name" value="SBP_2_dom"/>
</dbReference>
<sequence>MNKRTFKSAGGFSGRPVARVAAAAVAASIVALAAAFASQMAVAADKQTVAYIAPSLDISYWQWVAYGVKQRAQELGMDYVEFTSENSPAKQMDNVRTAMTRGVNAIVIGPVSSTSTPPVLRLLKSKSVPVAFTGIGPQAGQTDYTSAVTANNYDTGKAQGTYVCKLAKERGSNKVAMLSLPQDRENAQKYMKGAQESFKADGCDLVQVLETHGLTVNEAVQQANDVLTAHPDVKAIYGMYDEAATGAAKALQTRGAVGKVAVVTADGSPTTIKLLRDGTIQGIFLQEAVGQGIDATTQVFNALNHKPTTQELALKEPLVTKETIDQPDAQATVKRVYPPSAGKY</sequence>
<evidence type="ECO:0000256" key="4">
    <source>
        <dbReference type="SAM" id="SignalP"/>
    </source>
</evidence>
<evidence type="ECO:0000256" key="3">
    <source>
        <dbReference type="ARBA" id="ARBA00022729"/>
    </source>
</evidence>
<evidence type="ECO:0000259" key="5">
    <source>
        <dbReference type="Pfam" id="PF13407"/>
    </source>
</evidence>
<dbReference type="SUPFAM" id="SSF53822">
    <property type="entry name" value="Periplasmic binding protein-like I"/>
    <property type="match status" value="1"/>
</dbReference>
<organism evidence="6 7">
    <name type="scientific">Paraburkholderia dipogonis</name>
    <dbReference type="NCBI Taxonomy" id="1211383"/>
    <lineage>
        <taxon>Bacteria</taxon>
        <taxon>Pseudomonadati</taxon>
        <taxon>Pseudomonadota</taxon>
        <taxon>Betaproteobacteria</taxon>
        <taxon>Burkholderiales</taxon>
        <taxon>Burkholderiaceae</taxon>
        <taxon>Paraburkholderia</taxon>
    </lineage>
</organism>
<comment type="subcellular location">
    <subcellularLocation>
        <location evidence="1">Cell envelope</location>
    </subcellularLocation>
</comment>
<accession>A0ABW9AHE7</accession>
<protein>
    <submittedName>
        <fullName evidence="6">Substrate-binding domain-containing protein</fullName>
    </submittedName>
</protein>
<keyword evidence="3 4" id="KW-0732">Signal</keyword>
<evidence type="ECO:0000256" key="1">
    <source>
        <dbReference type="ARBA" id="ARBA00004196"/>
    </source>
</evidence>
<reference evidence="6 7" key="1">
    <citation type="journal article" date="2024" name="Chem. Sci.">
        <title>Discovery of megapolipeptins by genome mining of a Burkholderiales bacteria collection.</title>
        <authorList>
            <person name="Paulo B.S."/>
            <person name="Recchia M.J.J."/>
            <person name="Lee S."/>
            <person name="Fergusson C.H."/>
            <person name="Romanowski S.B."/>
            <person name="Hernandez A."/>
            <person name="Krull N."/>
            <person name="Liu D.Y."/>
            <person name="Cavanagh H."/>
            <person name="Bos A."/>
            <person name="Gray C.A."/>
            <person name="Murphy B.T."/>
            <person name="Linington R.G."/>
            <person name="Eustaquio A.S."/>
        </authorList>
    </citation>
    <scope>NUCLEOTIDE SEQUENCE [LARGE SCALE GENOMIC DNA]</scope>
    <source>
        <strain evidence="6 7">RL17-350-BIC-A</strain>
    </source>
</reference>
<evidence type="ECO:0000313" key="6">
    <source>
        <dbReference type="EMBL" id="MFL9999392.1"/>
    </source>
</evidence>
<gene>
    <name evidence="6" type="ORF">PQR57_00035</name>
</gene>
<dbReference type="PANTHER" id="PTHR46847">
    <property type="entry name" value="D-ALLOSE-BINDING PERIPLASMIC PROTEIN-RELATED"/>
    <property type="match status" value="1"/>
</dbReference>
<proteinExistence type="inferred from homology"/>
<dbReference type="PANTHER" id="PTHR46847:SF1">
    <property type="entry name" value="D-ALLOSE-BINDING PERIPLASMIC PROTEIN-RELATED"/>
    <property type="match status" value="1"/>
</dbReference>
<feature type="domain" description="Periplasmic binding protein" evidence="5">
    <location>
        <begin position="49"/>
        <end position="306"/>
    </location>
</feature>
<dbReference type="InterPro" id="IPR028082">
    <property type="entry name" value="Peripla_BP_I"/>
</dbReference>
<comment type="similarity">
    <text evidence="2">Belongs to the bacterial solute-binding protein 2 family.</text>
</comment>
<keyword evidence="7" id="KW-1185">Reference proteome</keyword>
<dbReference type="RefSeq" id="WP_408174855.1">
    <property type="nucleotide sequence ID" value="NZ_JAQQEZ010000001.1"/>
</dbReference>
<dbReference type="Gene3D" id="3.40.50.2300">
    <property type="match status" value="2"/>
</dbReference>
<dbReference type="Proteomes" id="UP001629230">
    <property type="component" value="Unassembled WGS sequence"/>
</dbReference>
<evidence type="ECO:0000256" key="2">
    <source>
        <dbReference type="ARBA" id="ARBA00007639"/>
    </source>
</evidence>
<feature type="chain" id="PRO_5047385597" evidence="4">
    <location>
        <begin position="44"/>
        <end position="344"/>
    </location>
</feature>
<dbReference type="EMBL" id="JAQQEZ010000001">
    <property type="protein sequence ID" value="MFL9999392.1"/>
    <property type="molecule type" value="Genomic_DNA"/>
</dbReference>